<evidence type="ECO:0000313" key="1">
    <source>
        <dbReference type="EMBL" id="MCD7139620.1"/>
    </source>
</evidence>
<sequence>MSAFDLSGKVAIITGGNTDLDQEYAVILAEAGADIFIPTWNSRLG</sequence>
<organism evidence="1 2">
    <name type="scientific">Limosilactobacillus balticus</name>
    <dbReference type="NCBI Taxonomy" id="2759747"/>
    <lineage>
        <taxon>Bacteria</taxon>
        <taxon>Bacillati</taxon>
        <taxon>Bacillota</taxon>
        <taxon>Bacilli</taxon>
        <taxon>Lactobacillales</taxon>
        <taxon>Lactobacillaceae</taxon>
        <taxon>Limosilactobacillus</taxon>
    </lineage>
</organism>
<dbReference type="InterPro" id="IPR036291">
    <property type="entry name" value="NAD(P)-bd_dom_sf"/>
</dbReference>
<evidence type="ECO:0000313" key="2">
    <source>
        <dbReference type="Proteomes" id="UP001200032"/>
    </source>
</evidence>
<accession>A0ABS8RF54</accession>
<comment type="caution">
    <text evidence="1">The sequence shown here is derived from an EMBL/GenBank/DDBJ whole genome shotgun (WGS) entry which is preliminary data.</text>
</comment>
<protein>
    <submittedName>
        <fullName evidence="1">Uncharacterized protein</fullName>
    </submittedName>
</protein>
<gene>
    <name evidence="1" type="ORF">LTY59_10465</name>
</gene>
<dbReference type="EMBL" id="JAJPDJ010000074">
    <property type="protein sequence ID" value="MCD7139620.1"/>
    <property type="molecule type" value="Genomic_DNA"/>
</dbReference>
<dbReference type="Proteomes" id="UP001200032">
    <property type="component" value="Unassembled WGS sequence"/>
</dbReference>
<dbReference type="Gene3D" id="3.40.50.720">
    <property type="entry name" value="NAD(P)-binding Rossmann-like Domain"/>
    <property type="match status" value="1"/>
</dbReference>
<dbReference type="SUPFAM" id="SSF51735">
    <property type="entry name" value="NAD(P)-binding Rossmann-fold domains"/>
    <property type="match status" value="1"/>
</dbReference>
<name>A0ABS8RF54_9LACO</name>
<reference evidence="1 2" key="1">
    <citation type="submission" date="2021-12" db="EMBL/GenBank/DDBJ databases">
        <title>A phylogenomic analysis of Limosilactobacillus reuteri reveals ancient and stable evolutionary relationships with rodents and birds and zoonotic transmission to humans.</title>
        <authorList>
            <person name="Li F."/>
            <person name="Li X."/>
            <person name="Cheng C."/>
            <person name="Tollenaar S."/>
            <person name="Zhang J.S."/>
            <person name="Simpson D."/>
            <person name="Tasseva G."/>
            <person name="Perez-Munoz M.E."/>
            <person name="Frese S."/>
            <person name="Gaenzle M.G."/>
            <person name="Walter J."/>
            <person name="Zheng J."/>
        </authorList>
    </citation>
    <scope>NUCLEOTIDE SEQUENCE [LARGE SCALE GENOMIC DNA]</scope>
    <source>
        <strain evidence="1 2">WF-AF5-A</strain>
    </source>
</reference>
<proteinExistence type="predicted"/>
<keyword evidence="2" id="KW-1185">Reference proteome</keyword>